<dbReference type="InterPro" id="IPR039420">
    <property type="entry name" value="WalR-like"/>
</dbReference>
<dbReference type="Gene3D" id="3.40.50.2300">
    <property type="match status" value="1"/>
</dbReference>
<name>A0ABS4CJP9_9ENTE</name>
<keyword evidence="7 13" id="KW-0238">DNA-binding</keyword>
<dbReference type="RefSeq" id="WP_209557464.1">
    <property type="nucleotide sequence ID" value="NZ_JAEDXU010000004.1"/>
</dbReference>
<dbReference type="CDD" id="cd00383">
    <property type="entry name" value="trans_reg_C"/>
    <property type="match status" value="1"/>
</dbReference>
<evidence type="ECO:0000313" key="17">
    <source>
        <dbReference type="Proteomes" id="UP000673375"/>
    </source>
</evidence>
<evidence type="ECO:0000256" key="4">
    <source>
        <dbReference type="ARBA" id="ARBA00023012"/>
    </source>
</evidence>
<evidence type="ECO:0000256" key="5">
    <source>
        <dbReference type="ARBA" id="ARBA00023015"/>
    </source>
</evidence>
<dbReference type="PANTHER" id="PTHR48111">
    <property type="entry name" value="REGULATOR OF RPOS"/>
    <property type="match status" value="1"/>
</dbReference>
<keyword evidence="4" id="KW-0902">Two-component regulatory system</keyword>
<sequence>MITVLVAEDDRNIRTLMTTLLKQEGYHTVEVDNGKDALTALEEHPVDLLIVDIMMPKLDGYQVVTAIRKDNLKLPIIMVTAKETAEDKKNGFLTGVDDYIVKPIDFDEFLLRIKALLRRAQINLEGRLTVGETILDFNNLSVSKGKNYVELPKKEFLLLYKLLSFQNKIFTREQLLNDIWGIDSLTDERTVDVHIKRLRKKFPESGDFSIITIRGLGYKGVANETK</sequence>
<keyword evidence="3 12" id="KW-0597">Phosphoprotein</keyword>
<organism evidence="16 17">
    <name type="scientific">Enterococcus larvae</name>
    <dbReference type="NCBI Taxonomy" id="2794352"/>
    <lineage>
        <taxon>Bacteria</taxon>
        <taxon>Bacillati</taxon>
        <taxon>Bacillota</taxon>
        <taxon>Bacilli</taxon>
        <taxon>Lactobacillales</taxon>
        <taxon>Enterococcaceae</taxon>
        <taxon>Enterococcus</taxon>
    </lineage>
</organism>
<evidence type="ECO:0000256" key="9">
    <source>
        <dbReference type="ARBA" id="ARBA00023163"/>
    </source>
</evidence>
<feature type="domain" description="OmpR/PhoB-type" evidence="15">
    <location>
        <begin position="125"/>
        <end position="222"/>
    </location>
</feature>
<keyword evidence="9" id="KW-0804">Transcription</keyword>
<keyword evidence="2" id="KW-0963">Cytoplasm</keyword>
<protein>
    <recommendedName>
        <fullName evidence="11">Heme response regulator HssR</fullName>
    </recommendedName>
</protein>
<dbReference type="Gene3D" id="1.10.10.10">
    <property type="entry name" value="Winged helix-like DNA-binding domain superfamily/Winged helix DNA-binding domain"/>
    <property type="match status" value="1"/>
</dbReference>
<dbReference type="SMART" id="SM00448">
    <property type="entry name" value="REC"/>
    <property type="match status" value="1"/>
</dbReference>
<proteinExistence type="predicted"/>
<dbReference type="PANTHER" id="PTHR48111:SF49">
    <property type="entry name" value="HEME RESPONSE REGULATOR HSSR"/>
    <property type="match status" value="1"/>
</dbReference>
<evidence type="ECO:0000256" key="6">
    <source>
        <dbReference type="ARBA" id="ARBA00023026"/>
    </source>
</evidence>
<feature type="domain" description="Response regulatory" evidence="14">
    <location>
        <begin position="3"/>
        <end position="117"/>
    </location>
</feature>
<keyword evidence="17" id="KW-1185">Reference proteome</keyword>
<dbReference type="Pfam" id="PF00072">
    <property type="entry name" value="Response_reg"/>
    <property type="match status" value="1"/>
</dbReference>
<evidence type="ECO:0000256" key="10">
    <source>
        <dbReference type="ARBA" id="ARBA00037471"/>
    </source>
</evidence>
<keyword evidence="5" id="KW-0805">Transcription regulation</keyword>
<dbReference type="Pfam" id="PF00486">
    <property type="entry name" value="Trans_reg_C"/>
    <property type="match status" value="1"/>
</dbReference>
<gene>
    <name evidence="16" type="ORF">I6N96_10290</name>
</gene>
<dbReference type="InterPro" id="IPR001867">
    <property type="entry name" value="OmpR/PhoB-type_DNA-bd"/>
</dbReference>
<dbReference type="InterPro" id="IPR036388">
    <property type="entry name" value="WH-like_DNA-bd_sf"/>
</dbReference>
<evidence type="ECO:0000259" key="14">
    <source>
        <dbReference type="PROSITE" id="PS50110"/>
    </source>
</evidence>
<dbReference type="Proteomes" id="UP000673375">
    <property type="component" value="Unassembled WGS sequence"/>
</dbReference>
<dbReference type="PROSITE" id="PS50110">
    <property type="entry name" value="RESPONSE_REGULATORY"/>
    <property type="match status" value="1"/>
</dbReference>
<evidence type="ECO:0000256" key="11">
    <source>
        <dbReference type="ARBA" id="ARBA00039976"/>
    </source>
</evidence>
<dbReference type="PROSITE" id="PS51755">
    <property type="entry name" value="OMPR_PHOB"/>
    <property type="match status" value="1"/>
</dbReference>
<comment type="subcellular location">
    <subcellularLocation>
        <location evidence="1">Cytoplasm</location>
    </subcellularLocation>
</comment>
<evidence type="ECO:0000256" key="7">
    <source>
        <dbReference type="ARBA" id="ARBA00023125"/>
    </source>
</evidence>
<evidence type="ECO:0000313" key="16">
    <source>
        <dbReference type="EMBL" id="MBP1046678.1"/>
    </source>
</evidence>
<dbReference type="SUPFAM" id="SSF52172">
    <property type="entry name" value="CheY-like"/>
    <property type="match status" value="1"/>
</dbReference>
<reference evidence="16 17" key="1">
    <citation type="submission" date="2020-12" db="EMBL/GenBank/DDBJ databases">
        <title>Vagococcus allomyrinae sp. nov. and Enterococcus lavae sp. nov., isolated from the larvae of Allomyrina dichotoma.</title>
        <authorList>
            <person name="Lee S.D."/>
        </authorList>
    </citation>
    <scope>NUCLEOTIDE SEQUENCE [LARGE SCALE GENOMIC DNA]</scope>
    <source>
        <strain evidence="16 17">BWM-S5</strain>
    </source>
</reference>
<dbReference type="EMBL" id="JAEDXU010000004">
    <property type="protein sequence ID" value="MBP1046678.1"/>
    <property type="molecule type" value="Genomic_DNA"/>
</dbReference>
<evidence type="ECO:0000256" key="1">
    <source>
        <dbReference type="ARBA" id="ARBA00004496"/>
    </source>
</evidence>
<evidence type="ECO:0000256" key="13">
    <source>
        <dbReference type="PROSITE-ProRule" id="PRU01091"/>
    </source>
</evidence>
<dbReference type="InterPro" id="IPR001789">
    <property type="entry name" value="Sig_transdc_resp-reg_receiver"/>
</dbReference>
<comment type="caution">
    <text evidence="16">The sequence shown here is derived from an EMBL/GenBank/DDBJ whole genome shotgun (WGS) entry which is preliminary data.</text>
</comment>
<evidence type="ECO:0000256" key="8">
    <source>
        <dbReference type="ARBA" id="ARBA00023159"/>
    </source>
</evidence>
<keyword evidence="6" id="KW-0843">Virulence</keyword>
<evidence type="ECO:0000259" key="15">
    <source>
        <dbReference type="PROSITE" id="PS51755"/>
    </source>
</evidence>
<keyword evidence="8" id="KW-0010">Activator</keyword>
<feature type="modified residue" description="4-aspartylphosphate" evidence="12">
    <location>
        <position position="52"/>
    </location>
</feature>
<accession>A0ABS4CJP9</accession>
<dbReference type="SMART" id="SM00862">
    <property type="entry name" value="Trans_reg_C"/>
    <property type="match status" value="1"/>
</dbReference>
<evidence type="ECO:0000256" key="12">
    <source>
        <dbReference type="PROSITE-ProRule" id="PRU00169"/>
    </source>
</evidence>
<comment type="function">
    <text evidence="10">Member of the two-component regulatory system HssS/HssR involved in intracellular heme homeostasis and tempering of staphylococcal virulence. Phosphorylated HssR binds to a direct repeat sequence within hrtAB promoter and activates the expression of hrtAB, an efflux pump, in response to extracellular heme, hemin, hemoglobin or blood.</text>
</comment>
<evidence type="ECO:0000256" key="2">
    <source>
        <dbReference type="ARBA" id="ARBA00022490"/>
    </source>
</evidence>
<evidence type="ECO:0000256" key="3">
    <source>
        <dbReference type="ARBA" id="ARBA00022553"/>
    </source>
</evidence>
<feature type="DNA-binding region" description="OmpR/PhoB-type" evidence="13">
    <location>
        <begin position="125"/>
        <end position="222"/>
    </location>
</feature>
<dbReference type="CDD" id="cd17574">
    <property type="entry name" value="REC_OmpR"/>
    <property type="match status" value="1"/>
</dbReference>
<dbReference type="InterPro" id="IPR011006">
    <property type="entry name" value="CheY-like_superfamily"/>
</dbReference>